<dbReference type="OMA" id="DHEYHDA"/>
<name>M8A7H1_TRIUA</name>
<organism evidence="2">
    <name type="scientific">Triticum urartu</name>
    <name type="common">Red wild einkorn</name>
    <name type="synonym">Crithodium urartu</name>
    <dbReference type="NCBI Taxonomy" id="4572"/>
    <lineage>
        <taxon>Eukaryota</taxon>
        <taxon>Viridiplantae</taxon>
        <taxon>Streptophyta</taxon>
        <taxon>Embryophyta</taxon>
        <taxon>Tracheophyta</taxon>
        <taxon>Spermatophyta</taxon>
        <taxon>Magnoliopsida</taxon>
        <taxon>Liliopsida</taxon>
        <taxon>Poales</taxon>
        <taxon>Poaceae</taxon>
        <taxon>BOP clade</taxon>
        <taxon>Pooideae</taxon>
        <taxon>Triticodae</taxon>
        <taxon>Triticeae</taxon>
        <taxon>Triticinae</taxon>
        <taxon>Triticum</taxon>
    </lineage>
</organism>
<feature type="region of interest" description="Disordered" evidence="1">
    <location>
        <begin position="72"/>
        <end position="111"/>
    </location>
</feature>
<dbReference type="AlphaFoldDB" id="M8A7H1"/>
<protein>
    <submittedName>
        <fullName evidence="2">Uncharacterized protein</fullName>
    </submittedName>
</protein>
<dbReference type="EMBL" id="KD012420">
    <property type="protein sequence ID" value="EMS67966.1"/>
    <property type="molecule type" value="Genomic_DNA"/>
</dbReference>
<accession>M8A7H1</accession>
<gene>
    <name evidence="2" type="ORF">TRIUR3_13084</name>
</gene>
<reference evidence="2" key="1">
    <citation type="journal article" date="2013" name="Nature">
        <title>Draft genome of the wheat A-genome progenitor Triticum urartu.</title>
        <authorList>
            <person name="Ling H.Q."/>
            <person name="Zhao S."/>
            <person name="Liu D."/>
            <person name="Wang J."/>
            <person name="Sun H."/>
            <person name="Zhang C."/>
            <person name="Fan H."/>
            <person name="Li D."/>
            <person name="Dong L."/>
            <person name="Tao Y."/>
            <person name="Gao C."/>
            <person name="Wu H."/>
            <person name="Li Y."/>
            <person name="Cui Y."/>
            <person name="Guo X."/>
            <person name="Zheng S."/>
            <person name="Wang B."/>
            <person name="Yu K."/>
            <person name="Liang Q."/>
            <person name="Yang W."/>
            <person name="Lou X."/>
            <person name="Chen J."/>
            <person name="Feng M."/>
            <person name="Jian J."/>
            <person name="Zhang X."/>
            <person name="Luo G."/>
            <person name="Jiang Y."/>
            <person name="Liu J."/>
            <person name="Wang Z."/>
            <person name="Sha Y."/>
            <person name="Zhang B."/>
            <person name="Wu H."/>
            <person name="Tang D."/>
            <person name="Shen Q."/>
            <person name="Xue P."/>
            <person name="Zou S."/>
            <person name="Wang X."/>
            <person name="Liu X."/>
            <person name="Wang F."/>
            <person name="Yang Y."/>
            <person name="An X."/>
            <person name="Dong Z."/>
            <person name="Zhang K."/>
            <person name="Zhang X."/>
            <person name="Luo M.C."/>
            <person name="Dvorak J."/>
            <person name="Tong Y."/>
            <person name="Wang J."/>
            <person name="Yang H."/>
            <person name="Li Z."/>
            <person name="Wang D."/>
            <person name="Zhang A."/>
            <person name="Wang J."/>
        </authorList>
    </citation>
    <scope>NUCLEOTIDE SEQUENCE</scope>
</reference>
<proteinExistence type="predicted"/>
<evidence type="ECO:0000256" key="1">
    <source>
        <dbReference type="SAM" id="MobiDB-lite"/>
    </source>
</evidence>
<sequence length="111" mass="11990">MAPLTSKLCWRSCCHRQPEDASCASTVLRVAPGTAAGASRSLSMKHEPHGMVLLPARQLVLLRQDHEYHDADEHTYRALADEDDVGESREPPAGGGQLTEVPELGADGGFR</sequence>
<evidence type="ECO:0000313" key="2">
    <source>
        <dbReference type="EMBL" id="EMS67966.1"/>
    </source>
</evidence>
<feature type="compositionally biased region" description="Basic and acidic residues" evidence="1">
    <location>
        <begin position="72"/>
        <end position="90"/>
    </location>
</feature>